<comment type="catalytic activity">
    <reaction evidence="2">
        <text>2 GTP = 3',3'-c-di-GMP + 2 diphosphate</text>
        <dbReference type="Rhea" id="RHEA:24898"/>
        <dbReference type="ChEBI" id="CHEBI:33019"/>
        <dbReference type="ChEBI" id="CHEBI:37565"/>
        <dbReference type="ChEBI" id="CHEBI:58805"/>
        <dbReference type="EC" id="2.7.7.65"/>
    </reaction>
</comment>
<evidence type="ECO:0000256" key="3">
    <source>
        <dbReference type="SAM" id="SignalP"/>
    </source>
</evidence>
<dbReference type="SUPFAM" id="SSF55073">
    <property type="entry name" value="Nucleotide cyclase"/>
    <property type="match status" value="1"/>
</dbReference>
<gene>
    <name evidence="5" type="ORF">J2W69_002236</name>
</gene>
<dbReference type="InterPro" id="IPR013783">
    <property type="entry name" value="Ig-like_fold"/>
</dbReference>
<dbReference type="InterPro" id="IPR043128">
    <property type="entry name" value="Rev_trsase/Diguanyl_cyclase"/>
</dbReference>
<dbReference type="Proteomes" id="UP001257909">
    <property type="component" value="Unassembled WGS sequence"/>
</dbReference>
<dbReference type="InterPro" id="IPR000160">
    <property type="entry name" value="GGDEF_dom"/>
</dbReference>
<comment type="caution">
    <text evidence="5">The sequence shown here is derived from an EMBL/GenBank/DDBJ whole genome shotgun (WGS) entry which is preliminary data.</text>
</comment>
<dbReference type="InterPro" id="IPR015943">
    <property type="entry name" value="WD40/YVTN_repeat-like_dom_sf"/>
</dbReference>
<keyword evidence="3" id="KW-0732">Signal</keyword>
<dbReference type="Gene3D" id="3.30.70.270">
    <property type="match status" value="1"/>
</dbReference>
<evidence type="ECO:0000256" key="1">
    <source>
        <dbReference type="ARBA" id="ARBA00012528"/>
    </source>
</evidence>
<dbReference type="InterPro" id="IPR011123">
    <property type="entry name" value="Y_Y_Y"/>
</dbReference>
<feature type="signal peptide" evidence="3">
    <location>
        <begin position="1"/>
        <end position="23"/>
    </location>
</feature>
<evidence type="ECO:0000313" key="5">
    <source>
        <dbReference type="EMBL" id="MDR7121294.1"/>
    </source>
</evidence>
<dbReference type="Pfam" id="PF07494">
    <property type="entry name" value="Reg_prop"/>
    <property type="match status" value="1"/>
</dbReference>
<organism evidence="5 6">
    <name type="scientific">Rheinheimera soli</name>
    <dbReference type="NCBI Taxonomy" id="443616"/>
    <lineage>
        <taxon>Bacteria</taxon>
        <taxon>Pseudomonadati</taxon>
        <taxon>Pseudomonadota</taxon>
        <taxon>Gammaproteobacteria</taxon>
        <taxon>Chromatiales</taxon>
        <taxon>Chromatiaceae</taxon>
        <taxon>Rheinheimera</taxon>
    </lineage>
</organism>
<feature type="chain" id="PRO_5047375537" description="diguanylate cyclase" evidence="3">
    <location>
        <begin position="24"/>
        <end position="990"/>
    </location>
</feature>
<dbReference type="SUPFAM" id="SSF63829">
    <property type="entry name" value="Calcium-dependent phosphotriesterase"/>
    <property type="match status" value="2"/>
</dbReference>
<dbReference type="RefSeq" id="WP_310278180.1">
    <property type="nucleotide sequence ID" value="NZ_JAVDWR010000006.1"/>
</dbReference>
<dbReference type="Gene3D" id="2.130.10.10">
    <property type="entry name" value="YVTN repeat-like/Quinoprotein amine dehydrogenase"/>
    <property type="match status" value="3"/>
</dbReference>
<dbReference type="InterPro" id="IPR011110">
    <property type="entry name" value="Reg_prop"/>
</dbReference>
<dbReference type="NCBIfam" id="TIGR00254">
    <property type="entry name" value="GGDEF"/>
    <property type="match status" value="1"/>
</dbReference>
<dbReference type="Pfam" id="PF00990">
    <property type="entry name" value="GGDEF"/>
    <property type="match status" value="1"/>
</dbReference>
<proteinExistence type="predicted"/>
<protein>
    <recommendedName>
        <fullName evidence="1">diguanylate cyclase</fullName>
        <ecNumber evidence="1">2.7.7.65</ecNumber>
    </recommendedName>
</protein>
<evidence type="ECO:0000259" key="4">
    <source>
        <dbReference type="PROSITE" id="PS50887"/>
    </source>
</evidence>
<dbReference type="EMBL" id="JAVDWR010000006">
    <property type="protein sequence ID" value="MDR7121294.1"/>
    <property type="molecule type" value="Genomic_DNA"/>
</dbReference>
<accession>A0ABU1W004</accession>
<keyword evidence="6" id="KW-1185">Reference proteome</keyword>
<dbReference type="PANTHER" id="PTHR45138:SF9">
    <property type="entry name" value="DIGUANYLATE CYCLASE DGCM-RELATED"/>
    <property type="match status" value="1"/>
</dbReference>
<dbReference type="PANTHER" id="PTHR45138">
    <property type="entry name" value="REGULATORY COMPONENTS OF SENSORY TRANSDUCTION SYSTEM"/>
    <property type="match status" value="1"/>
</dbReference>
<dbReference type="EC" id="2.7.7.65" evidence="1"/>
<dbReference type="InterPro" id="IPR050469">
    <property type="entry name" value="Diguanylate_Cyclase"/>
</dbReference>
<evidence type="ECO:0000313" key="6">
    <source>
        <dbReference type="Proteomes" id="UP001257909"/>
    </source>
</evidence>
<reference evidence="5 6" key="1">
    <citation type="submission" date="2023-07" db="EMBL/GenBank/DDBJ databases">
        <title>Sorghum-associated microbial communities from plants grown in Nebraska, USA.</title>
        <authorList>
            <person name="Schachtman D."/>
        </authorList>
    </citation>
    <scope>NUCLEOTIDE SEQUENCE [LARGE SCALE GENOMIC DNA]</scope>
    <source>
        <strain evidence="5 6">4138</strain>
    </source>
</reference>
<dbReference type="SMART" id="SM00267">
    <property type="entry name" value="GGDEF"/>
    <property type="match status" value="1"/>
</dbReference>
<dbReference type="InterPro" id="IPR029787">
    <property type="entry name" value="Nucleotide_cyclase"/>
</dbReference>
<feature type="domain" description="GGDEF" evidence="4">
    <location>
        <begin position="850"/>
        <end position="983"/>
    </location>
</feature>
<dbReference type="Gene3D" id="2.60.40.10">
    <property type="entry name" value="Immunoglobulins"/>
    <property type="match status" value="1"/>
</dbReference>
<dbReference type="PROSITE" id="PS50887">
    <property type="entry name" value="GGDEF"/>
    <property type="match status" value="1"/>
</dbReference>
<name>A0ABU1W004_9GAMM</name>
<evidence type="ECO:0000256" key="2">
    <source>
        <dbReference type="ARBA" id="ARBA00034247"/>
    </source>
</evidence>
<dbReference type="Pfam" id="PF07495">
    <property type="entry name" value="Y_Y_Y"/>
    <property type="match status" value="1"/>
</dbReference>
<sequence length="990" mass="113117">MHPTLIWYLLSALLMLLPCSLFASMQFSSLAQQHADAPLISYDIKQDQKGYIWFASELDGLQRFDGYELSRRNILTETELQSAMANVNQLFVDSQQRLWVSTWGQGVTLLDQQLSISMRYHTKASPAQQLPSDRAQSFFEDKQQRIWIGTVEGLRYVDAADPSRLHRVQLLPELRVWQVTQSDDGTLWLATSKGLYSLSDDLQQVEHKALPTLSDEDANRNPAEIRTLLLVEQGLWLGTQLGLFFFSFELGQASSRYPAEFGVISTLFQPEPGQLWVGSGAGLYKINTGLTQPQTPEHFLQTADIRKFFKDQTGVIWVASRNRGVFKMNPLPENFKAVPLPLKPGMAEKTLRRIYSQTIIDDRIWLGVDHDLVSYDLRQQRWHTHRLPTRRPHNQIQAVTRDHYGQYWVGTDLGLFVSAAPDQEFSQQSLPDAIRQLAGITSVAADADGSLWLGIWEKGLVKWPQQNPQGQLEHYSITSQPGDAVISIISDTSDSIWMVSRFSGLYRLERDTGLISRYHSGTDSLIQLPTDVLLCLDKVNEHQLWVCTNQGLFFMDVKQNHSELYQVDQGLPDNRVVAINAQEPGSVWVSTKRGLAELNLTSKTFRLFAEKANINALLLETRALNRTTSGQFWLGTAAGLYQFTPRLMQDYKFNANMVISKLKADQKQWLDPQSTAQDPLEVPAQTKEISIYFSFLEYFFTDGHQYQYRFSGSDREWHYIGHQHQVSFNRLPPGHYSFEVRNSLEHSEHSTARLHFVIPAPLWQDKRLWLFVCLVGLLSLWLMWQGRTRNLHQQNSKLNELVRQRTADLEQANLALNQQARTDFLTKLPNRLAFSEQFELLQRQAIRQKSSFTLVLLDIDHFKAINDSYGHDAGDVVLAKVAQSLNQRLRQQDVLARWGGEEFILLLPDTSVQGALVVCEELRQCLMLMDIVYDEHQILVTATFGVAQLDNLQLDLVRWQSAADIALYQGKKTGRNKVVVYQDDTADSAE</sequence>
<dbReference type="CDD" id="cd01949">
    <property type="entry name" value="GGDEF"/>
    <property type="match status" value="1"/>
</dbReference>